<dbReference type="AlphaFoldDB" id="X8BG08"/>
<dbReference type="InterPro" id="IPR036396">
    <property type="entry name" value="Cyt_P450_sf"/>
</dbReference>
<accession>X8BG08</accession>
<dbReference type="PATRIC" id="fig|1299334.3.peg.4416"/>
<protein>
    <recommendedName>
        <fullName evidence="3">Cytochrome P450 family protein</fullName>
    </recommendedName>
</protein>
<reference evidence="2" key="1">
    <citation type="submission" date="2014-01" db="EMBL/GenBank/DDBJ databases">
        <authorList>
            <person name="Brown-Elliot B."/>
            <person name="Wallace R."/>
            <person name="Lenaerts A."/>
            <person name="Ordway D."/>
            <person name="DeGroote M.A."/>
            <person name="Parker T."/>
            <person name="Sizemore C."/>
            <person name="Tallon L.J."/>
            <person name="Sadzewicz L.K."/>
            <person name="Sengamalay N."/>
            <person name="Fraser C.M."/>
            <person name="Hine E."/>
            <person name="Shefchek K.A."/>
            <person name="Das S.P."/>
            <person name="Tettelin H."/>
        </authorList>
    </citation>
    <scope>NUCLEOTIDE SEQUENCE [LARGE SCALE GENOMIC DNA]</scope>
    <source>
        <strain evidence="2">4042</strain>
    </source>
</reference>
<evidence type="ECO:0000256" key="1">
    <source>
        <dbReference type="ARBA" id="ARBA00010617"/>
    </source>
</evidence>
<dbReference type="EMBL" id="JAOB01000042">
    <property type="protein sequence ID" value="EUA42396.1"/>
    <property type="molecule type" value="Genomic_DNA"/>
</dbReference>
<dbReference type="GO" id="GO:0004497">
    <property type="term" value="F:monooxygenase activity"/>
    <property type="evidence" value="ECO:0007669"/>
    <property type="project" value="InterPro"/>
</dbReference>
<dbReference type="SUPFAM" id="SSF48264">
    <property type="entry name" value="Cytochrome P450"/>
    <property type="match status" value="1"/>
</dbReference>
<dbReference type="PANTHER" id="PTHR46696:SF1">
    <property type="entry name" value="CYTOCHROME P450 YJIB-RELATED"/>
    <property type="match status" value="1"/>
</dbReference>
<evidence type="ECO:0008006" key="3">
    <source>
        <dbReference type="Google" id="ProtNLM"/>
    </source>
</evidence>
<dbReference type="GO" id="GO:0016705">
    <property type="term" value="F:oxidoreductase activity, acting on paired donors, with incorporation or reduction of molecular oxygen"/>
    <property type="evidence" value="ECO:0007669"/>
    <property type="project" value="InterPro"/>
</dbReference>
<dbReference type="PANTHER" id="PTHR46696">
    <property type="entry name" value="P450, PUTATIVE (EUROFUNG)-RELATED"/>
    <property type="match status" value="1"/>
</dbReference>
<sequence>MRELDEDPHPLLARLRAREPVTWLAALNGWLITRYDLTVRVLCDPATFTVDDPRFSTSRVVGPSMLSLDGAAHARHRGAFASGFYPAHARGPFSRLIETEADRLISAIRPAGGAELRRQFAGPLAVAVVTEALGLRGVEADAVLSWYAAIVAAVSEATGGRPVSAAGQEAFGRLRSAVLRALDEPQSVLARAAGHPMA</sequence>
<evidence type="ECO:0000313" key="2">
    <source>
        <dbReference type="EMBL" id="EUA42396.1"/>
    </source>
</evidence>
<dbReference type="GO" id="GO:0005506">
    <property type="term" value="F:iron ion binding"/>
    <property type="evidence" value="ECO:0007669"/>
    <property type="project" value="InterPro"/>
</dbReference>
<comment type="caution">
    <text evidence="2">The sequence shown here is derived from an EMBL/GenBank/DDBJ whole genome shotgun (WGS) entry which is preliminary data.</text>
</comment>
<name>X8BG08_MYCXE</name>
<proteinExistence type="inferred from homology"/>
<dbReference type="Gene3D" id="1.10.630.10">
    <property type="entry name" value="Cytochrome P450"/>
    <property type="match status" value="1"/>
</dbReference>
<organism evidence="2">
    <name type="scientific">Mycobacterium xenopi 4042</name>
    <dbReference type="NCBI Taxonomy" id="1299334"/>
    <lineage>
        <taxon>Bacteria</taxon>
        <taxon>Bacillati</taxon>
        <taxon>Actinomycetota</taxon>
        <taxon>Actinomycetes</taxon>
        <taxon>Mycobacteriales</taxon>
        <taxon>Mycobacteriaceae</taxon>
        <taxon>Mycobacterium</taxon>
    </lineage>
</organism>
<comment type="similarity">
    <text evidence="1">Belongs to the cytochrome P450 family.</text>
</comment>
<gene>
    <name evidence="2" type="ORF">I553_6256</name>
</gene>
<dbReference type="GO" id="GO:0020037">
    <property type="term" value="F:heme binding"/>
    <property type="evidence" value="ECO:0007669"/>
    <property type="project" value="InterPro"/>
</dbReference>